<dbReference type="GO" id="GO:0009086">
    <property type="term" value="P:methionine biosynthetic process"/>
    <property type="evidence" value="ECO:0007669"/>
    <property type="project" value="TreeGrafter"/>
</dbReference>
<evidence type="ECO:0000256" key="7">
    <source>
        <dbReference type="ARBA" id="ARBA00048628"/>
    </source>
</evidence>
<dbReference type="SUPFAM" id="SSF51730">
    <property type="entry name" value="FAD-linked oxidoreductase"/>
    <property type="match status" value="1"/>
</dbReference>
<dbReference type="GO" id="GO:0106312">
    <property type="term" value="F:methylenetetrahydrofolate reductase (NADH) activity"/>
    <property type="evidence" value="ECO:0007669"/>
    <property type="project" value="UniProtKB-EC"/>
</dbReference>
<evidence type="ECO:0000256" key="2">
    <source>
        <dbReference type="ARBA" id="ARBA00004777"/>
    </source>
</evidence>
<comment type="similarity">
    <text evidence="3 8">Belongs to the methylenetetrahydrofolate reductase family.</text>
</comment>
<comment type="caution">
    <text evidence="9">The sequence shown here is derived from an EMBL/GenBank/DDBJ whole genome shotgun (WGS) entry which is preliminary data.</text>
</comment>
<keyword evidence="4 8" id="KW-0285">Flavoprotein</keyword>
<dbReference type="InterPro" id="IPR029041">
    <property type="entry name" value="FAD-linked_oxidoreductase-like"/>
</dbReference>
<dbReference type="PANTHER" id="PTHR45754:SF3">
    <property type="entry name" value="METHYLENETETRAHYDROFOLATE REDUCTASE (NADPH)"/>
    <property type="match status" value="1"/>
</dbReference>
<evidence type="ECO:0000313" key="9">
    <source>
        <dbReference type="EMBL" id="MAH64044.1"/>
    </source>
</evidence>
<protein>
    <recommendedName>
        <fullName evidence="8">Methylenetetrahydrofolate reductase</fullName>
    </recommendedName>
</protein>
<proteinExistence type="inferred from homology"/>
<reference evidence="10" key="1">
    <citation type="submission" date="2017-09" db="EMBL/GenBank/DDBJ databases">
        <title>The Reconstruction of 2,631 Draft Metagenome-Assembled Genomes from the Global Oceans.</title>
        <authorList>
            <person name="Tully B.J."/>
            <person name="Graham E.D."/>
            <person name="Heidelberg J.F."/>
        </authorList>
    </citation>
    <scope>NUCLEOTIDE SEQUENCE [LARGE SCALE GENOMIC DNA]</scope>
</reference>
<comment type="catalytic activity">
    <reaction evidence="7">
        <text>(6S)-5-methyl-5,6,7,8-tetrahydrofolate + NAD(+) = (6R)-5,10-methylene-5,6,7,8-tetrahydrofolate + NADH + H(+)</text>
        <dbReference type="Rhea" id="RHEA:19821"/>
        <dbReference type="ChEBI" id="CHEBI:15378"/>
        <dbReference type="ChEBI" id="CHEBI:15636"/>
        <dbReference type="ChEBI" id="CHEBI:18608"/>
        <dbReference type="ChEBI" id="CHEBI:57540"/>
        <dbReference type="ChEBI" id="CHEBI:57945"/>
        <dbReference type="EC" id="1.5.1.54"/>
    </reaction>
    <physiologicalReaction direction="right-to-left" evidence="7">
        <dbReference type="Rhea" id="RHEA:19823"/>
    </physiologicalReaction>
</comment>
<keyword evidence="5 8" id="KW-0274">FAD</keyword>
<gene>
    <name evidence="9" type="ORF">CMN54_11490</name>
</gene>
<sequence length="302" mass="34290">MIIMRIIEMYQNQPFVFSIEVFPPKTEEGMENLQKKLRTFSSFKPDYISVTYGAGGGTRQNTQQLAGFIGNELGIEVLAHLTCVSHTRKDVSLLKEQFLDEGVENIMALRGDPPTAKKKFEPMSGGYRYASELIEDLYRDRRFGIGAAGYPETHIEAISSQMDRYFLKQKIERGAEFVISQFFLENQKFLTWRDQLYREGVRIPIIPGLISAQSSSQIQKFAQMCGCVVPSKLIKKLERFTGNAGDSLRVGLDHAEKQLEGLIREGVKGVHLYALNRVEVVNDLGPRMVSLKSKTDRIYSEF</sequence>
<dbReference type="CDD" id="cd00537">
    <property type="entry name" value="MTHFR"/>
    <property type="match status" value="1"/>
</dbReference>
<evidence type="ECO:0000256" key="5">
    <source>
        <dbReference type="ARBA" id="ARBA00022827"/>
    </source>
</evidence>
<dbReference type="Gene3D" id="3.20.20.220">
    <property type="match status" value="1"/>
</dbReference>
<comment type="cofactor">
    <cofactor evidence="1 8">
        <name>FAD</name>
        <dbReference type="ChEBI" id="CHEBI:57692"/>
    </cofactor>
</comment>
<evidence type="ECO:0000256" key="4">
    <source>
        <dbReference type="ARBA" id="ARBA00022630"/>
    </source>
</evidence>
<comment type="pathway">
    <text evidence="2 8">One-carbon metabolism; tetrahydrofolate interconversion.</text>
</comment>
<evidence type="ECO:0000313" key="10">
    <source>
        <dbReference type="Proteomes" id="UP000226525"/>
    </source>
</evidence>
<evidence type="ECO:0000256" key="1">
    <source>
        <dbReference type="ARBA" id="ARBA00001974"/>
    </source>
</evidence>
<dbReference type="GO" id="GO:0071949">
    <property type="term" value="F:FAD binding"/>
    <property type="evidence" value="ECO:0007669"/>
    <property type="project" value="TreeGrafter"/>
</dbReference>
<evidence type="ECO:0000256" key="8">
    <source>
        <dbReference type="RuleBase" id="RU003862"/>
    </source>
</evidence>
<evidence type="ECO:0000256" key="6">
    <source>
        <dbReference type="ARBA" id="ARBA00023002"/>
    </source>
</evidence>
<dbReference type="Proteomes" id="UP000226525">
    <property type="component" value="Unassembled WGS sequence"/>
</dbReference>
<accession>A0A2D6YLL2</accession>
<dbReference type="GO" id="GO:0035999">
    <property type="term" value="P:tetrahydrofolate interconversion"/>
    <property type="evidence" value="ECO:0007669"/>
    <property type="project" value="UniProtKB-UniPathway"/>
</dbReference>
<dbReference type="EMBL" id="NZEX01000129">
    <property type="protein sequence ID" value="MAH64044.1"/>
    <property type="molecule type" value="Genomic_DNA"/>
</dbReference>
<dbReference type="AlphaFoldDB" id="A0A2D6YLL2"/>
<dbReference type="GO" id="GO:0005829">
    <property type="term" value="C:cytosol"/>
    <property type="evidence" value="ECO:0007669"/>
    <property type="project" value="TreeGrafter"/>
</dbReference>
<dbReference type="UniPathway" id="UPA00193"/>
<keyword evidence="6 8" id="KW-0560">Oxidoreductase</keyword>
<name>A0A2D6YLL2_9DELT</name>
<dbReference type="InterPro" id="IPR003171">
    <property type="entry name" value="Mehydrof_redctse-like"/>
</dbReference>
<organism evidence="9 10">
    <name type="scientific">SAR324 cluster bacterium</name>
    <dbReference type="NCBI Taxonomy" id="2024889"/>
    <lineage>
        <taxon>Bacteria</taxon>
        <taxon>Deltaproteobacteria</taxon>
        <taxon>SAR324 cluster</taxon>
    </lineage>
</organism>
<dbReference type="PANTHER" id="PTHR45754">
    <property type="entry name" value="METHYLENETETRAHYDROFOLATE REDUCTASE"/>
    <property type="match status" value="1"/>
</dbReference>
<evidence type="ECO:0000256" key="3">
    <source>
        <dbReference type="ARBA" id="ARBA00006743"/>
    </source>
</evidence>
<dbReference type="Pfam" id="PF02219">
    <property type="entry name" value="MTHFR"/>
    <property type="match status" value="1"/>
</dbReference>